<dbReference type="Proteomes" id="UP001172159">
    <property type="component" value="Unassembled WGS sequence"/>
</dbReference>
<evidence type="ECO:0000313" key="2">
    <source>
        <dbReference type="EMBL" id="KAK0748401.1"/>
    </source>
</evidence>
<accession>A0AA40EZR3</accession>
<evidence type="ECO:0000256" key="1">
    <source>
        <dbReference type="SAM" id="SignalP"/>
    </source>
</evidence>
<dbReference type="AlphaFoldDB" id="A0AA40EZR3"/>
<gene>
    <name evidence="2" type="ORF">B0T21DRAFT_21802</name>
</gene>
<sequence length="89" mass="10045">MGRKRTWGCHDCLCCWLRGRSWVLLNRVWRGCSLVRPAVCCVTTAFPRCSWNMAARPCGLSGAFWRSSPGHGQIARRSLYGEKMSQAPV</sequence>
<keyword evidence="3" id="KW-1185">Reference proteome</keyword>
<evidence type="ECO:0008006" key="4">
    <source>
        <dbReference type="Google" id="ProtNLM"/>
    </source>
</evidence>
<reference evidence="2" key="1">
    <citation type="submission" date="2023-06" db="EMBL/GenBank/DDBJ databases">
        <title>Genome-scale phylogeny and comparative genomics of the fungal order Sordariales.</title>
        <authorList>
            <consortium name="Lawrence Berkeley National Laboratory"/>
            <person name="Hensen N."/>
            <person name="Bonometti L."/>
            <person name="Westerberg I."/>
            <person name="Brannstrom I.O."/>
            <person name="Guillou S."/>
            <person name="Cros-Aarteil S."/>
            <person name="Calhoun S."/>
            <person name="Haridas S."/>
            <person name="Kuo A."/>
            <person name="Mondo S."/>
            <person name="Pangilinan J."/>
            <person name="Riley R."/>
            <person name="Labutti K."/>
            <person name="Andreopoulos B."/>
            <person name="Lipzen A."/>
            <person name="Chen C."/>
            <person name="Yanf M."/>
            <person name="Daum C."/>
            <person name="Ng V."/>
            <person name="Clum A."/>
            <person name="Steindorff A."/>
            <person name="Ohm R."/>
            <person name="Martin F."/>
            <person name="Silar P."/>
            <person name="Natvig D."/>
            <person name="Lalanne C."/>
            <person name="Gautier V."/>
            <person name="Ament-Velasquez S.L."/>
            <person name="Kruys A."/>
            <person name="Hutchinson M.I."/>
            <person name="Powell A.J."/>
            <person name="Barry K."/>
            <person name="Miller A.N."/>
            <person name="Grigoriev I.V."/>
            <person name="Debuchy R."/>
            <person name="Gladieux P."/>
            <person name="Thoren M.H."/>
            <person name="Johannesson H."/>
        </authorList>
    </citation>
    <scope>NUCLEOTIDE SEQUENCE</scope>
    <source>
        <strain evidence="2">CBS 540.89</strain>
    </source>
</reference>
<proteinExistence type="predicted"/>
<organism evidence="2 3">
    <name type="scientific">Apiosordaria backusii</name>
    <dbReference type="NCBI Taxonomy" id="314023"/>
    <lineage>
        <taxon>Eukaryota</taxon>
        <taxon>Fungi</taxon>
        <taxon>Dikarya</taxon>
        <taxon>Ascomycota</taxon>
        <taxon>Pezizomycotina</taxon>
        <taxon>Sordariomycetes</taxon>
        <taxon>Sordariomycetidae</taxon>
        <taxon>Sordariales</taxon>
        <taxon>Lasiosphaeriaceae</taxon>
        <taxon>Apiosordaria</taxon>
    </lineage>
</organism>
<feature type="chain" id="PRO_5041280568" description="Secreted protein" evidence="1">
    <location>
        <begin position="22"/>
        <end position="89"/>
    </location>
</feature>
<comment type="caution">
    <text evidence="2">The sequence shown here is derived from an EMBL/GenBank/DDBJ whole genome shotgun (WGS) entry which is preliminary data.</text>
</comment>
<keyword evidence="1" id="KW-0732">Signal</keyword>
<name>A0AA40EZR3_9PEZI</name>
<protein>
    <recommendedName>
        <fullName evidence="4">Secreted protein</fullName>
    </recommendedName>
</protein>
<feature type="signal peptide" evidence="1">
    <location>
        <begin position="1"/>
        <end position="21"/>
    </location>
</feature>
<evidence type="ECO:0000313" key="3">
    <source>
        <dbReference type="Proteomes" id="UP001172159"/>
    </source>
</evidence>
<dbReference type="EMBL" id="JAUKTV010000001">
    <property type="protein sequence ID" value="KAK0748401.1"/>
    <property type="molecule type" value="Genomic_DNA"/>
</dbReference>